<organism evidence="2 3">
    <name type="scientific">Actinospica acidithermotolerans</name>
    <dbReference type="NCBI Taxonomy" id="2828514"/>
    <lineage>
        <taxon>Bacteria</taxon>
        <taxon>Bacillati</taxon>
        <taxon>Actinomycetota</taxon>
        <taxon>Actinomycetes</taxon>
        <taxon>Catenulisporales</taxon>
        <taxon>Actinospicaceae</taxon>
        <taxon>Actinospica</taxon>
    </lineage>
</organism>
<dbReference type="InterPro" id="IPR048495">
    <property type="entry name" value="LinB-like_C"/>
</dbReference>
<dbReference type="AlphaFoldDB" id="A0A941EHP7"/>
<feature type="domain" description="Lincosamide nucleotidyltransferase-like C-terminal" evidence="1">
    <location>
        <begin position="141"/>
        <end position="233"/>
    </location>
</feature>
<comment type="caution">
    <text evidence="2">The sequence shown here is derived from an EMBL/GenBank/DDBJ whole genome shotgun (WGS) entry which is preliminary data.</text>
</comment>
<proteinExistence type="predicted"/>
<dbReference type="RefSeq" id="WP_212521831.1">
    <property type="nucleotide sequence ID" value="NZ_JAGSOH010000150.1"/>
</dbReference>
<protein>
    <submittedName>
        <fullName evidence="2">Nucleotidyltransferase domain-containing protein</fullName>
    </submittedName>
</protein>
<evidence type="ECO:0000259" key="1">
    <source>
        <dbReference type="Pfam" id="PF21418"/>
    </source>
</evidence>
<dbReference type="Gene3D" id="3.30.460.10">
    <property type="entry name" value="Beta Polymerase, domain 2"/>
    <property type="match status" value="1"/>
</dbReference>
<dbReference type="Proteomes" id="UP000676325">
    <property type="component" value="Unassembled WGS sequence"/>
</dbReference>
<dbReference type="CDD" id="cd05403">
    <property type="entry name" value="NT_KNTase_like"/>
    <property type="match status" value="1"/>
</dbReference>
<accession>A0A941EHP7</accession>
<dbReference type="SUPFAM" id="SSF81301">
    <property type="entry name" value="Nucleotidyltransferase"/>
    <property type="match status" value="1"/>
</dbReference>
<gene>
    <name evidence="2" type="ORF">KDK95_30675</name>
</gene>
<dbReference type="Pfam" id="PF21418">
    <property type="entry name" value="LinB-like_C"/>
    <property type="match status" value="1"/>
</dbReference>
<keyword evidence="3" id="KW-1185">Reference proteome</keyword>
<dbReference type="InterPro" id="IPR043519">
    <property type="entry name" value="NT_sf"/>
</dbReference>
<reference evidence="2" key="1">
    <citation type="submission" date="2021-04" db="EMBL/GenBank/DDBJ databases">
        <title>Genome based classification of Actinospica acidithermotolerans sp. nov., an actinobacterium isolated from an Indonesian hot spring.</title>
        <authorList>
            <person name="Kusuma A.B."/>
            <person name="Putra K.E."/>
            <person name="Nafisah S."/>
            <person name="Loh J."/>
            <person name="Nouioui I."/>
            <person name="Goodfellow M."/>
        </authorList>
    </citation>
    <scope>NUCLEOTIDE SEQUENCE</scope>
    <source>
        <strain evidence="2">MGRD01-02</strain>
    </source>
</reference>
<name>A0A941EHP7_9ACTN</name>
<evidence type="ECO:0000313" key="3">
    <source>
        <dbReference type="Proteomes" id="UP000676325"/>
    </source>
</evidence>
<dbReference type="Gene3D" id="1.20.120.330">
    <property type="entry name" value="Nucleotidyltransferases domain 2"/>
    <property type="match status" value="1"/>
</dbReference>
<sequence>MLQLELIERVKAVCRADPGLDGALMYGSFAKGEADEHSDIEFWLFFTARGRPDPAEWCARIAPVSYLIRNEFGAHVAIFPQLVRGEFHFASVSHYGSLSTWPERGAPVDRMIVVDRSGRLERLLRALPERVSTPAAPGDAVSEYCDRFLNWVVLAYHLVERGELLRAWDALGHVQRHLLWMARLADRETAHWLTPSRAAEAELPPRTIEALVAATSAADLDGLRAALRAALAEGRRCWEAIGAPVPDALIEEISAALGG</sequence>
<evidence type="ECO:0000313" key="2">
    <source>
        <dbReference type="EMBL" id="MBR7830707.1"/>
    </source>
</evidence>
<dbReference type="EMBL" id="JAGSOH010000150">
    <property type="protein sequence ID" value="MBR7830707.1"/>
    <property type="molecule type" value="Genomic_DNA"/>
</dbReference>